<dbReference type="Pfam" id="PF12704">
    <property type="entry name" value="MacB_PCD"/>
    <property type="match status" value="1"/>
</dbReference>
<name>D3FA49_CONWI</name>
<keyword evidence="11" id="KW-1185">Reference proteome</keyword>
<protein>
    <recommendedName>
        <fullName evidence="12">ABC3 transporter permease protein domain-containing protein</fullName>
    </recommendedName>
</protein>
<feature type="transmembrane region" description="Helical" evidence="7">
    <location>
        <begin position="423"/>
        <end position="447"/>
    </location>
</feature>
<evidence type="ECO:0000256" key="5">
    <source>
        <dbReference type="ARBA" id="ARBA00022989"/>
    </source>
</evidence>
<feature type="transmembrane region" description="Helical" evidence="7">
    <location>
        <begin position="254"/>
        <end position="276"/>
    </location>
</feature>
<dbReference type="AlphaFoldDB" id="D3FA49"/>
<dbReference type="Pfam" id="PF02687">
    <property type="entry name" value="FtsX"/>
    <property type="match status" value="2"/>
</dbReference>
<gene>
    <name evidence="10" type="ordered locus">Cwoe_4731</name>
</gene>
<keyword evidence="6 7" id="KW-0472">Membrane</keyword>
<dbReference type="Proteomes" id="UP000008229">
    <property type="component" value="Chromosome"/>
</dbReference>
<sequence length="842" mass="86191" precursor="true">MRLRNLLFLSAQRTRSHALQELLALAGIAVGVGLVFAVLVANASVAGSVRELARGIVGDGTLQLTARGTRGLDAGVARDVARLPEVATSAAMIETRVELRGPRGSRTTTLLGADGDAGAVGGPLLRELAPPRPALSEAVALTSSTARDLGVRAGERVRVTAAGHSREAPVAVVLGRDRIGSLAGSPLVLAPLGFAQRLAGLRGRVTRVLAEPRPGRATALRARLERLATGDVTTGTEEARRLGHAMGPNDRATALFAAVSALVGLLLAFNAMLLTVPERRRFISDLRVDGLGDATVVRLVVVDALVLGTAASAVGLLLGELLSRSVFDAVPGYIALAFTVGEQRVVTAAALLVAVGGGIAATVLAALRPLADVASRRPLDAVRRDEERGDDGRLPRRRLLACGVATGAAATLLLALAPATALAVFGLLVVAMGLTIPAALAGVLRLLRLLSRRLRSPVLVVSLGELRASPTRSLALAATAALAVFGSVAVEGSHRDLLDGIDSDARGMSGQADLWVMGAQPDNALLTADFRLSGRRLAALAQVPGVAALRPYRAALLDVDGARAWVLGPPADGAPPLLRSQLAVPGQLAVATRRLRAGGWVALSRELVERRGLRVGDAVSLPTPRAVPLRLAAVLTNIAWSGGGAVMGGEDFRRAWGGARVGALQIELAPGAAAGATAAALRRALPPGAGLRVATAAQRRRLMTGTAAQGLDRLTQIAALVLIAGALALAAALGAVAWARRPRLAALKLTGFGDGAVWRALLLESAIVLGVGCSIGVAFGLAGQYVLTYWLRVVAGFPTSYAVAGWLALAVFAGVTAVAGAIAALPGWAAARVSPLLSTREE</sequence>
<evidence type="ECO:0000259" key="9">
    <source>
        <dbReference type="Pfam" id="PF12704"/>
    </source>
</evidence>
<evidence type="ECO:0000256" key="3">
    <source>
        <dbReference type="ARBA" id="ARBA00022475"/>
    </source>
</evidence>
<feature type="domain" description="ABC3 transporter permease C-terminal" evidence="8">
    <location>
        <begin position="255"/>
        <end position="370"/>
    </location>
</feature>
<evidence type="ECO:0000313" key="10">
    <source>
        <dbReference type="EMBL" id="ADB53144.1"/>
    </source>
</evidence>
<dbReference type="STRING" id="469383.Cwoe_4731"/>
<comment type="similarity">
    <text evidence="2">Belongs to the ABC-4 integral membrane protein family. LolC/E subfamily.</text>
</comment>
<feature type="transmembrane region" description="Helical" evidence="7">
    <location>
        <begin position="473"/>
        <end position="490"/>
    </location>
</feature>
<accession>D3FA49</accession>
<dbReference type="InterPro" id="IPR051447">
    <property type="entry name" value="Lipoprotein-release_system"/>
</dbReference>
<evidence type="ECO:0000256" key="1">
    <source>
        <dbReference type="ARBA" id="ARBA00004651"/>
    </source>
</evidence>
<feature type="transmembrane region" description="Helical" evidence="7">
    <location>
        <begin position="296"/>
        <end position="318"/>
    </location>
</feature>
<dbReference type="RefSeq" id="WP_012936195.1">
    <property type="nucleotide sequence ID" value="NC_013739.1"/>
</dbReference>
<feature type="domain" description="ABC3 transporter permease C-terminal" evidence="8">
    <location>
        <begin position="717"/>
        <end position="835"/>
    </location>
</feature>
<evidence type="ECO:0000256" key="2">
    <source>
        <dbReference type="ARBA" id="ARBA00005236"/>
    </source>
</evidence>
<feature type="transmembrane region" description="Helical" evidence="7">
    <location>
        <begin position="21"/>
        <end position="41"/>
    </location>
</feature>
<evidence type="ECO:0008006" key="12">
    <source>
        <dbReference type="Google" id="ProtNLM"/>
    </source>
</evidence>
<feature type="transmembrane region" description="Helical" evidence="7">
    <location>
        <begin position="760"/>
        <end position="786"/>
    </location>
</feature>
<organism evidence="10 11">
    <name type="scientific">Conexibacter woesei (strain DSM 14684 / CCUG 47730 / CIP 108061 / JCM 11494 / NBRC 100937 / ID131577)</name>
    <dbReference type="NCBI Taxonomy" id="469383"/>
    <lineage>
        <taxon>Bacteria</taxon>
        <taxon>Bacillati</taxon>
        <taxon>Actinomycetota</taxon>
        <taxon>Thermoleophilia</taxon>
        <taxon>Solirubrobacterales</taxon>
        <taxon>Conexibacteraceae</taxon>
        <taxon>Conexibacter</taxon>
    </lineage>
</organism>
<evidence type="ECO:0000256" key="6">
    <source>
        <dbReference type="ARBA" id="ARBA00023136"/>
    </source>
</evidence>
<dbReference type="PANTHER" id="PTHR30489:SF0">
    <property type="entry name" value="LIPOPROTEIN-RELEASING SYSTEM TRANSMEMBRANE PROTEIN LOLE"/>
    <property type="match status" value="1"/>
</dbReference>
<dbReference type="InterPro" id="IPR025857">
    <property type="entry name" value="MacB_PCD"/>
</dbReference>
<reference evidence="11" key="2">
    <citation type="submission" date="2010-01" db="EMBL/GenBank/DDBJ databases">
        <title>The complete genome of Conexibacter woesei DSM 14684.</title>
        <authorList>
            <consortium name="US DOE Joint Genome Institute (JGI-PGF)"/>
            <person name="Lucas S."/>
            <person name="Copeland A."/>
            <person name="Lapidus A."/>
            <person name="Glavina del Rio T."/>
            <person name="Dalin E."/>
            <person name="Tice H."/>
            <person name="Bruce D."/>
            <person name="Goodwin L."/>
            <person name="Pitluck S."/>
            <person name="Kyrpides N."/>
            <person name="Mavromatis K."/>
            <person name="Ivanova N."/>
            <person name="Mikhailova N."/>
            <person name="Chertkov O."/>
            <person name="Brettin T."/>
            <person name="Detter J.C."/>
            <person name="Han C."/>
            <person name="Larimer F."/>
            <person name="Land M."/>
            <person name="Hauser L."/>
            <person name="Markowitz V."/>
            <person name="Cheng J.-F."/>
            <person name="Hugenholtz P."/>
            <person name="Woyke T."/>
            <person name="Wu D."/>
            <person name="Pukall R."/>
            <person name="Steenblock K."/>
            <person name="Schneider S."/>
            <person name="Klenk H.-P."/>
            <person name="Eisen J.A."/>
        </authorList>
    </citation>
    <scope>NUCLEOTIDE SEQUENCE [LARGE SCALE GENOMIC DNA]</scope>
    <source>
        <strain evidence="11">DSM 14684 / CIP 108061 / JCM 11494 / NBRC 100937 / ID131577</strain>
    </source>
</reference>
<evidence type="ECO:0000256" key="4">
    <source>
        <dbReference type="ARBA" id="ARBA00022692"/>
    </source>
</evidence>
<keyword evidence="5 7" id="KW-1133">Transmembrane helix</keyword>
<dbReference type="GO" id="GO:0044874">
    <property type="term" value="P:lipoprotein localization to outer membrane"/>
    <property type="evidence" value="ECO:0007669"/>
    <property type="project" value="TreeGrafter"/>
</dbReference>
<dbReference type="PANTHER" id="PTHR30489">
    <property type="entry name" value="LIPOPROTEIN-RELEASING SYSTEM TRANSMEMBRANE PROTEIN LOLE"/>
    <property type="match status" value="1"/>
</dbReference>
<dbReference type="OrthoDB" id="4362224at2"/>
<reference evidence="10 11" key="1">
    <citation type="journal article" date="2010" name="Stand. Genomic Sci.">
        <title>Complete genome sequence of Conexibacter woesei type strain (ID131577).</title>
        <authorList>
            <person name="Pukall R."/>
            <person name="Lapidus A."/>
            <person name="Glavina Del Rio T."/>
            <person name="Copeland A."/>
            <person name="Tice H."/>
            <person name="Cheng J.-F."/>
            <person name="Lucas S."/>
            <person name="Chen F."/>
            <person name="Nolan M."/>
            <person name="Bruce D."/>
            <person name="Goodwin L."/>
            <person name="Pitluck S."/>
            <person name="Mavromatis K."/>
            <person name="Ivanova N."/>
            <person name="Ovchinnikova G."/>
            <person name="Pati A."/>
            <person name="Chen A."/>
            <person name="Palaniappan K."/>
            <person name="Land M."/>
            <person name="Hauser L."/>
            <person name="Chang Y.-J."/>
            <person name="Jeffries C.D."/>
            <person name="Chain P."/>
            <person name="Meincke L."/>
            <person name="Sims D."/>
            <person name="Brettin T."/>
            <person name="Detter J.C."/>
            <person name="Rohde M."/>
            <person name="Goeker M."/>
            <person name="Bristow J."/>
            <person name="Eisen J.A."/>
            <person name="Markowitz V."/>
            <person name="Kyrpides N.C."/>
            <person name="Klenk H.-P."/>
            <person name="Hugenholtz P."/>
        </authorList>
    </citation>
    <scope>NUCLEOTIDE SEQUENCE [LARGE SCALE GENOMIC DNA]</scope>
    <source>
        <strain evidence="11">DSM 14684 / CIP 108061 / JCM 11494 / NBRC 100937 / ID131577</strain>
    </source>
</reference>
<evidence type="ECO:0000256" key="7">
    <source>
        <dbReference type="SAM" id="Phobius"/>
    </source>
</evidence>
<evidence type="ECO:0000259" key="8">
    <source>
        <dbReference type="Pfam" id="PF02687"/>
    </source>
</evidence>
<keyword evidence="3" id="KW-1003">Cell membrane</keyword>
<feature type="transmembrane region" description="Helical" evidence="7">
    <location>
        <begin position="398"/>
        <end position="417"/>
    </location>
</feature>
<feature type="transmembrane region" description="Helical" evidence="7">
    <location>
        <begin position="717"/>
        <end position="739"/>
    </location>
</feature>
<feature type="transmembrane region" description="Helical" evidence="7">
    <location>
        <begin position="806"/>
        <end position="831"/>
    </location>
</feature>
<proteinExistence type="inferred from homology"/>
<dbReference type="KEGG" id="cwo:Cwoe_4731"/>
<dbReference type="eggNOG" id="COG0577">
    <property type="taxonomic scope" value="Bacteria"/>
</dbReference>
<feature type="domain" description="MacB-like periplasmic core" evidence="9">
    <location>
        <begin position="22"/>
        <end position="226"/>
    </location>
</feature>
<dbReference type="HOGENOM" id="CLU_333926_0_0_11"/>
<dbReference type="InterPro" id="IPR003838">
    <property type="entry name" value="ABC3_permease_C"/>
</dbReference>
<keyword evidence="4 7" id="KW-0812">Transmembrane</keyword>
<dbReference type="EMBL" id="CP001854">
    <property type="protein sequence ID" value="ADB53144.1"/>
    <property type="molecule type" value="Genomic_DNA"/>
</dbReference>
<evidence type="ECO:0000313" key="11">
    <source>
        <dbReference type="Proteomes" id="UP000008229"/>
    </source>
</evidence>
<dbReference type="GO" id="GO:0098797">
    <property type="term" value="C:plasma membrane protein complex"/>
    <property type="evidence" value="ECO:0007669"/>
    <property type="project" value="TreeGrafter"/>
</dbReference>
<comment type="subcellular location">
    <subcellularLocation>
        <location evidence="1">Cell membrane</location>
        <topology evidence="1">Multi-pass membrane protein</topology>
    </subcellularLocation>
</comment>
<feature type="transmembrane region" description="Helical" evidence="7">
    <location>
        <begin position="345"/>
        <end position="367"/>
    </location>
</feature>